<dbReference type="OrthoDB" id="449091at2759"/>
<accession>A0A550C3S1</accession>
<protein>
    <recommendedName>
        <fullName evidence="2">Peptidase S9 prolyl oligopeptidase catalytic domain-containing protein</fullName>
    </recommendedName>
</protein>
<evidence type="ECO:0000256" key="1">
    <source>
        <dbReference type="ARBA" id="ARBA00022729"/>
    </source>
</evidence>
<dbReference type="GO" id="GO:0008236">
    <property type="term" value="F:serine-type peptidase activity"/>
    <property type="evidence" value="ECO:0007669"/>
    <property type="project" value="InterPro"/>
</dbReference>
<dbReference type="AlphaFoldDB" id="A0A550C3S1"/>
<feature type="domain" description="Peptidase S9 prolyl oligopeptidase catalytic" evidence="2">
    <location>
        <begin position="281"/>
        <end position="406"/>
    </location>
</feature>
<evidence type="ECO:0000313" key="4">
    <source>
        <dbReference type="Proteomes" id="UP000320762"/>
    </source>
</evidence>
<evidence type="ECO:0000259" key="2">
    <source>
        <dbReference type="Pfam" id="PF00326"/>
    </source>
</evidence>
<dbReference type="Gene3D" id="3.40.50.1820">
    <property type="entry name" value="alpha/beta hydrolase"/>
    <property type="match status" value="1"/>
</dbReference>
<dbReference type="InterPro" id="IPR050955">
    <property type="entry name" value="Plant_Biomass_Hydrol_Est"/>
</dbReference>
<dbReference type="InterPro" id="IPR029058">
    <property type="entry name" value="AB_hydrolase_fold"/>
</dbReference>
<dbReference type="PANTHER" id="PTHR43037:SF4">
    <property type="entry name" value="PEPTIDASE S9 PROLYL OLIGOPEPTIDASE CATALYTIC DOMAIN-CONTAINING PROTEIN"/>
    <property type="match status" value="1"/>
</dbReference>
<dbReference type="SUPFAM" id="SSF53474">
    <property type="entry name" value="alpha/beta-Hydrolases"/>
    <property type="match status" value="1"/>
</dbReference>
<dbReference type="PANTHER" id="PTHR43037">
    <property type="entry name" value="UNNAMED PRODUCT-RELATED"/>
    <property type="match status" value="1"/>
</dbReference>
<dbReference type="STRING" id="97359.A0A550C3S1"/>
<dbReference type="Pfam" id="PF00326">
    <property type="entry name" value="Peptidase_S9"/>
    <property type="match status" value="1"/>
</dbReference>
<comment type="caution">
    <text evidence="3">The sequence shown here is derived from an EMBL/GenBank/DDBJ whole genome shotgun (WGS) entry which is preliminary data.</text>
</comment>
<proteinExistence type="predicted"/>
<name>A0A550C3S1_9AGAR</name>
<dbReference type="InterPro" id="IPR001375">
    <property type="entry name" value="Peptidase_S9_cat"/>
</dbReference>
<evidence type="ECO:0000313" key="3">
    <source>
        <dbReference type="EMBL" id="TRM59420.1"/>
    </source>
</evidence>
<dbReference type="GO" id="GO:0006508">
    <property type="term" value="P:proteolysis"/>
    <property type="evidence" value="ECO:0007669"/>
    <property type="project" value="InterPro"/>
</dbReference>
<dbReference type="Proteomes" id="UP000320762">
    <property type="component" value="Unassembled WGS sequence"/>
</dbReference>
<keyword evidence="4" id="KW-1185">Reference proteome</keyword>
<dbReference type="EMBL" id="VDMD01000028">
    <property type="protein sequence ID" value="TRM59420.1"/>
    <property type="molecule type" value="Genomic_DNA"/>
</dbReference>
<gene>
    <name evidence="3" type="ORF">BD626DRAFT_572702</name>
</gene>
<reference evidence="3 4" key="1">
    <citation type="journal article" date="2019" name="New Phytol.">
        <title>Comparative genomics reveals unique wood-decay strategies and fruiting body development in the Schizophyllaceae.</title>
        <authorList>
            <person name="Almasi E."/>
            <person name="Sahu N."/>
            <person name="Krizsan K."/>
            <person name="Balint B."/>
            <person name="Kovacs G.M."/>
            <person name="Kiss B."/>
            <person name="Cseklye J."/>
            <person name="Drula E."/>
            <person name="Henrissat B."/>
            <person name="Nagy I."/>
            <person name="Chovatia M."/>
            <person name="Adam C."/>
            <person name="LaButti K."/>
            <person name="Lipzen A."/>
            <person name="Riley R."/>
            <person name="Grigoriev I.V."/>
            <person name="Nagy L.G."/>
        </authorList>
    </citation>
    <scope>NUCLEOTIDE SEQUENCE [LARGE SCALE GENOMIC DNA]</scope>
    <source>
        <strain evidence="3 4">NL-1724</strain>
    </source>
</reference>
<keyword evidence="1" id="KW-0732">Signal</keyword>
<organism evidence="3 4">
    <name type="scientific">Schizophyllum amplum</name>
    <dbReference type="NCBI Taxonomy" id="97359"/>
    <lineage>
        <taxon>Eukaryota</taxon>
        <taxon>Fungi</taxon>
        <taxon>Dikarya</taxon>
        <taxon>Basidiomycota</taxon>
        <taxon>Agaricomycotina</taxon>
        <taxon>Agaricomycetes</taxon>
        <taxon>Agaricomycetidae</taxon>
        <taxon>Agaricales</taxon>
        <taxon>Schizophyllaceae</taxon>
        <taxon>Schizophyllum</taxon>
    </lineage>
</organism>
<sequence length="746" mass="82292">MLPDGSLQVSFPAIRWQALRATEGWAALQHHALLHGTLTVPENAHDKHLLVELVQGSYFTILPRYFPAASIAVEPGEYDVWVAGDYEGLSLEPVLPDAMLAPSQTRIIPVRITQTRSRHPIPRRSIYRSRCDATYFQPDPVYATAESSDGSYDDDDNKGSTLLTLQFTVPIAAAQDTSSHILVFGHHAHRLLRYSSASGSLELQHPPLLALHGAGVDIFSSTFWMDALPKLHNQWSSCPAVAHHGRGLDWHGPSALDVWRSVDALGTILRARGIRADEGLKVVLAGHSNGGQGAWYLATRFPDRVAGVIAAAAYMKSQAYVAWTMSRGAHFADPALNGVLDASLAPDDNDLFLSNLVDTPVYAIHGGADENVPVWHTRELVSTLKTLNPSANVTYREDPGQPHWYDDVLDNEPVRRFIAGLLAKLPRASHRFTLTVVNPRESGTLHGWAIDDLVTPGRLARLDVFRYGPKRADVRATNVLEFSLDSDDYRRLQNLTVNGQHVEWHHSAAHDSTRVHVSYDPSERIWRTGQLNEDPYSPPHSRVQSILSTTDGPIKLRVPYSAYHDDQSAELNLALRIARDLDTYHKLDAEIVHDLGHDHGNVVVIQTAQTVDDGFVKFLQGATRNIYKLSGEEDAAICFPDESGKRFCVEGSGTGLISLHPNLSRDPSAAMIMYASDAAGLERLGRLFPIRTGVKVPGWMIVGPKMDELSTGGILGAGFFGHDWTWNEAMSVLTMPQPMRYLQDGN</sequence>